<dbReference type="AlphaFoldDB" id="A0AB73AFN0"/>
<evidence type="ECO:0000313" key="2">
    <source>
        <dbReference type="Proteomes" id="UP000014622"/>
    </source>
</evidence>
<reference evidence="1 2" key="1">
    <citation type="submission" date="2013-06" db="EMBL/GenBank/DDBJ databases">
        <authorList>
            <person name="Weinstock G."/>
            <person name="Sodergren E."/>
            <person name="Lobos E.A."/>
            <person name="Fulton L."/>
            <person name="Fulton R."/>
            <person name="Courtney L."/>
            <person name="Fronick C."/>
            <person name="O'Laughlin M."/>
            <person name="Godfrey J."/>
            <person name="Wilson R.M."/>
            <person name="Miner T."/>
            <person name="Farmer C."/>
            <person name="Delehaunty K."/>
            <person name="Cordes M."/>
            <person name="Minx P."/>
            <person name="Tomlinson C."/>
            <person name="Chen J."/>
            <person name="Wollam A."/>
            <person name="Pepin K.H."/>
            <person name="Bhonagiri V."/>
            <person name="Zhang X."/>
            <person name="Warren W."/>
            <person name="Mitreva M."/>
            <person name="Mardis E.R."/>
            <person name="Wilson R.K."/>
        </authorList>
    </citation>
    <scope>NUCLEOTIDE SEQUENCE [LARGE SCALE GENOMIC DNA]</scope>
    <source>
        <strain evidence="1 2">SD2A-2</strain>
    </source>
</reference>
<dbReference type="EMBL" id="ATIT01000001">
    <property type="protein sequence ID" value="EPI17027.1"/>
    <property type="molecule type" value="Genomic_DNA"/>
</dbReference>
<dbReference type="Proteomes" id="UP000014622">
    <property type="component" value="Unassembled WGS sequence"/>
</dbReference>
<accession>A0AB73AFN0</accession>
<sequence length="40" mass="4417">MADHQKISTLTVLDFFIFGCGLSSPTVKPVVKNICYLACR</sequence>
<protein>
    <submittedName>
        <fullName evidence="1">Uncharacterized protein</fullName>
    </submittedName>
</protein>
<comment type="caution">
    <text evidence="1">The sequence shown here is derived from an EMBL/GenBank/DDBJ whole genome shotgun (WGS) entry which is preliminary data.</text>
</comment>
<name>A0AB73AFN0_ENTFC</name>
<proteinExistence type="predicted"/>
<organism evidence="1 2">
    <name type="scientific">Enterococcus faecium SD2A-2</name>
    <dbReference type="NCBI Taxonomy" id="1244154"/>
    <lineage>
        <taxon>Bacteria</taxon>
        <taxon>Bacillati</taxon>
        <taxon>Bacillota</taxon>
        <taxon>Bacilli</taxon>
        <taxon>Lactobacillales</taxon>
        <taxon>Enterococcaceae</taxon>
        <taxon>Enterococcus</taxon>
    </lineage>
</organism>
<gene>
    <name evidence="1" type="ORF">D356_00016</name>
</gene>
<evidence type="ECO:0000313" key="1">
    <source>
        <dbReference type="EMBL" id="EPI17027.1"/>
    </source>
</evidence>